<evidence type="ECO:0000256" key="3">
    <source>
        <dbReference type="ARBA" id="ARBA00023163"/>
    </source>
</evidence>
<dbReference type="InterPro" id="IPR036390">
    <property type="entry name" value="WH_DNA-bd_sf"/>
</dbReference>
<evidence type="ECO:0000313" key="6">
    <source>
        <dbReference type="Proteomes" id="UP001501166"/>
    </source>
</evidence>
<evidence type="ECO:0000313" key="5">
    <source>
        <dbReference type="EMBL" id="GAA0366458.1"/>
    </source>
</evidence>
<comment type="caution">
    <text evidence="5">The sequence shown here is derived from an EMBL/GenBank/DDBJ whole genome shotgun (WGS) entry which is preliminary data.</text>
</comment>
<feature type="domain" description="HTH gntR-type" evidence="4">
    <location>
        <begin position="12"/>
        <end position="80"/>
    </location>
</feature>
<keyword evidence="6" id="KW-1185">Reference proteome</keyword>
<reference evidence="5 6" key="1">
    <citation type="journal article" date="2019" name="Int. J. Syst. Evol. Microbiol.">
        <title>The Global Catalogue of Microorganisms (GCM) 10K type strain sequencing project: providing services to taxonomists for standard genome sequencing and annotation.</title>
        <authorList>
            <consortium name="The Broad Institute Genomics Platform"/>
            <consortium name="The Broad Institute Genome Sequencing Center for Infectious Disease"/>
            <person name="Wu L."/>
            <person name="Ma J."/>
        </authorList>
    </citation>
    <scope>NUCLEOTIDE SEQUENCE [LARGE SCALE GENOMIC DNA]</scope>
    <source>
        <strain evidence="5 6">JCM 12662</strain>
    </source>
</reference>
<dbReference type="PROSITE" id="PS50949">
    <property type="entry name" value="HTH_GNTR"/>
    <property type="match status" value="1"/>
</dbReference>
<keyword evidence="1" id="KW-0805">Transcription regulation</keyword>
<dbReference type="Proteomes" id="UP001501166">
    <property type="component" value="Unassembled WGS sequence"/>
</dbReference>
<accession>A0ABN0XKH0</accession>
<evidence type="ECO:0000256" key="2">
    <source>
        <dbReference type="ARBA" id="ARBA00023125"/>
    </source>
</evidence>
<protein>
    <submittedName>
        <fullName evidence="5">GntR family transcriptional regulator</fullName>
    </submittedName>
</protein>
<evidence type="ECO:0000259" key="4">
    <source>
        <dbReference type="PROSITE" id="PS50949"/>
    </source>
</evidence>
<dbReference type="Pfam" id="PF00392">
    <property type="entry name" value="GntR"/>
    <property type="match status" value="1"/>
</dbReference>
<dbReference type="PANTHER" id="PTHR38445">
    <property type="entry name" value="HTH-TYPE TRANSCRIPTIONAL REPRESSOR YTRA"/>
    <property type="match status" value="1"/>
</dbReference>
<sequence>MSVLPQSFDDSKPIYIQVRERLEDMIVKGQLEEGEQAPSTTQLSKFYKINHITVGKGVNQLVDEGVLFKKRGIGMFVSDGAKEKLLENRKKTFVAEYIHPLLVEAEKLGITKEELSNMLKQEKGSE</sequence>
<name>A0ABN0XKH0_9LACT</name>
<dbReference type="Gene3D" id="1.10.10.10">
    <property type="entry name" value="Winged helix-like DNA-binding domain superfamily/Winged helix DNA-binding domain"/>
    <property type="match status" value="1"/>
</dbReference>
<dbReference type="InterPro" id="IPR036388">
    <property type="entry name" value="WH-like_DNA-bd_sf"/>
</dbReference>
<dbReference type="PANTHER" id="PTHR38445:SF10">
    <property type="entry name" value="GNTR-FAMILY TRANSCRIPTIONAL REGULATOR"/>
    <property type="match status" value="1"/>
</dbReference>
<organism evidence="5 6">
    <name type="scientific">Alkalibacterium iburiense</name>
    <dbReference type="NCBI Taxonomy" id="290589"/>
    <lineage>
        <taxon>Bacteria</taxon>
        <taxon>Bacillati</taxon>
        <taxon>Bacillota</taxon>
        <taxon>Bacilli</taxon>
        <taxon>Lactobacillales</taxon>
        <taxon>Carnobacteriaceae</taxon>
        <taxon>Alkalibacterium</taxon>
    </lineage>
</organism>
<dbReference type="SMART" id="SM00345">
    <property type="entry name" value="HTH_GNTR"/>
    <property type="match status" value="1"/>
</dbReference>
<proteinExistence type="predicted"/>
<dbReference type="SUPFAM" id="SSF46785">
    <property type="entry name" value="Winged helix' DNA-binding domain"/>
    <property type="match status" value="1"/>
</dbReference>
<dbReference type="InterPro" id="IPR000524">
    <property type="entry name" value="Tscrpt_reg_HTH_GntR"/>
</dbReference>
<keyword evidence="3" id="KW-0804">Transcription</keyword>
<gene>
    <name evidence="5" type="ORF">GCM10008932_18250</name>
</gene>
<dbReference type="CDD" id="cd07377">
    <property type="entry name" value="WHTH_GntR"/>
    <property type="match status" value="1"/>
</dbReference>
<keyword evidence="2" id="KW-0238">DNA-binding</keyword>
<evidence type="ECO:0000256" key="1">
    <source>
        <dbReference type="ARBA" id="ARBA00023015"/>
    </source>
</evidence>
<dbReference type="EMBL" id="BAAACW010000114">
    <property type="protein sequence ID" value="GAA0366458.1"/>
    <property type="molecule type" value="Genomic_DNA"/>
</dbReference>